<dbReference type="EMBL" id="CP021744">
    <property type="protein sequence ID" value="ARZ65675.1"/>
    <property type="molecule type" value="Genomic_DNA"/>
</dbReference>
<gene>
    <name evidence="1" type="ORF">SMD11_0006</name>
</gene>
<dbReference type="AlphaFoldDB" id="A0A1Z2KUD6"/>
<reference evidence="1 2" key="1">
    <citation type="submission" date="2017-06" db="EMBL/GenBank/DDBJ databases">
        <title>Streptomyces albireticuli Genome sequencing and assembly.</title>
        <authorList>
            <person name="Wang Y."/>
            <person name="Du B."/>
            <person name="Ding Y."/>
            <person name="Liu H."/>
            <person name="Hou Q."/>
            <person name="Liu K."/>
            <person name="Yao L."/>
            <person name="Wang C."/>
        </authorList>
    </citation>
    <scope>NUCLEOTIDE SEQUENCE [LARGE SCALE GENOMIC DNA]</scope>
    <source>
        <strain evidence="1 2">MDJK11</strain>
    </source>
</reference>
<dbReference type="RefSeq" id="WP_159395139.1">
    <property type="nucleotide sequence ID" value="NZ_CP021744.1"/>
</dbReference>
<evidence type="ECO:0000313" key="2">
    <source>
        <dbReference type="Proteomes" id="UP000195755"/>
    </source>
</evidence>
<evidence type="ECO:0000313" key="1">
    <source>
        <dbReference type="EMBL" id="ARZ65675.1"/>
    </source>
</evidence>
<name>A0A1Z2KUD6_9ACTN</name>
<sequence length="48" mass="5306">MWAHLVPGHFGLVLTGLSGKLEKILDRPALASLKSCVYLRHRVQPEPA</sequence>
<dbReference type="Proteomes" id="UP000195755">
    <property type="component" value="Chromosome"/>
</dbReference>
<protein>
    <submittedName>
        <fullName evidence="1">Uncharacterized protein</fullName>
    </submittedName>
</protein>
<proteinExistence type="predicted"/>
<organism evidence="1 2">
    <name type="scientific">Streptomyces albireticuli</name>
    <dbReference type="NCBI Taxonomy" id="1940"/>
    <lineage>
        <taxon>Bacteria</taxon>
        <taxon>Bacillati</taxon>
        <taxon>Actinomycetota</taxon>
        <taxon>Actinomycetes</taxon>
        <taxon>Kitasatosporales</taxon>
        <taxon>Streptomycetaceae</taxon>
        <taxon>Streptomyces</taxon>
    </lineage>
</organism>
<dbReference type="KEGG" id="salj:SMD11_0006"/>
<accession>A0A1Z2KUD6</accession>
<dbReference type="OrthoDB" id="4234225at2"/>